<evidence type="ECO:0000256" key="5">
    <source>
        <dbReference type="ARBA" id="ARBA00022705"/>
    </source>
</evidence>
<dbReference type="GO" id="GO:0003887">
    <property type="term" value="F:DNA-directed DNA polymerase activity"/>
    <property type="evidence" value="ECO:0007669"/>
    <property type="project" value="UniProtKB-KW"/>
</dbReference>
<dbReference type="GO" id="GO:0005737">
    <property type="term" value="C:cytoplasm"/>
    <property type="evidence" value="ECO:0007669"/>
    <property type="project" value="UniProtKB-SubCell"/>
</dbReference>
<dbReference type="InterPro" id="IPR004365">
    <property type="entry name" value="NA-bd_OB_tRNA"/>
</dbReference>
<protein>
    <recommendedName>
        <fullName evidence="2">DNA-directed DNA polymerase</fullName>
        <ecNumber evidence="2">2.7.7.7</ecNumber>
    </recommendedName>
</protein>
<reference evidence="14" key="2">
    <citation type="journal article" date="2021" name="Microbiome">
        <title>Successional dynamics and alternative stable states in a saline activated sludge microbial community over 9 years.</title>
        <authorList>
            <person name="Wang Y."/>
            <person name="Ye J."/>
            <person name="Ju F."/>
            <person name="Liu L."/>
            <person name="Boyd J.A."/>
            <person name="Deng Y."/>
            <person name="Parks D.H."/>
            <person name="Jiang X."/>
            <person name="Yin X."/>
            <person name="Woodcroft B.J."/>
            <person name="Tyson G.W."/>
            <person name="Hugenholtz P."/>
            <person name="Polz M.F."/>
            <person name="Zhang T."/>
        </authorList>
    </citation>
    <scope>NUCLEOTIDE SEQUENCE</scope>
    <source>
        <strain evidence="14">HKST-UBA15</strain>
    </source>
</reference>
<evidence type="ECO:0000259" key="9">
    <source>
        <dbReference type="Pfam" id="PF01336"/>
    </source>
</evidence>
<dbReference type="GO" id="GO:0008408">
    <property type="term" value="F:3'-5' exonuclease activity"/>
    <property type="evidence" value="ECO:0007669"/>
    <property type="project" value="InterPro"/>
</dbReference>
<feature type="non-terminal residue" evidence="14">
    <location>
        <position position="1"/>
    </location>
</feature>
<evidence type="ECO:0000259" key="11">
    <source>
        <dbReference type="Pfam" id="PF07733"/>
    </source>
</evidence>
<keyword evidence="3 14" id="KW-0808">Transferase</keyword>
<dbReference type="GO" id="GO:0003676">
    <property type="term" value="F:nucleic acid binding"/>
    <property type="evidence" value="ECO:0007669"/>
    <property type="project" value="InterPro"/>
</dbReference>
<keyword evidence="4 14" id="KW-0548">Nucleotidyltransferase</keyword>
<evidence type="ECO:0000256" key="8">
    <source>
        <dbReference type="SAM" id="MobiDB-lite"/>
    </source>
</evidence>
<dbReference type="Pfam" id="PF14579">
    <property type="entry name" value="HHH_6"/>
    <property type="match status" value="1"/>
</dbReference>
<dbReference type="Pfam" id="PF17657">
    <property type="entry name" value="DNA_pol3_finger"/>
    <property type="match status" value="1"/>
</dbReference>
<feature type="region of interest" description="Disordered" evidence="8">
    <location>
        <begin position="877"/>
        <end position="907"/>
    </location>
</feature>
<accession>A0A955I7Q8</accession>
<evidence type="ECO:0000259" key="13">
    <source>
        <dbReference type="Pfam" id="PF17657"/>
    </source>
</evidence>
<evidence type="ECO:0000313" key="15">
    <source>
        <dbReference type="Proteomes" id="UP000745577"/>
    </source>
</evidence>
<dbReference type="SUPFAM" id="SSF89550">
    <property type="entry name" value="PHP domain-like"/>
    <property type="match status" value="1"/>
</dbReference>
<sequence length="1103" mass="126389">VGKVKSYGMNSAALTDHGVMYGAFEFWQECNYQGIKPIIGCEIYVAERTRFDKTPGIDDKRYHLTLLAKNKEGYHNLLKLVSHAFMEGFYYKPRADRELIEKYGKGLIALSGCLGSNFNKYLMAGDEQKAIKWIKFLQSSVDDVYIELQRNGIKESEDLVEKQIEIANKLKLPYVATCDTHYIEKEDHKVQEIVWCISDGKKLEDPARRQYSSTEFYIKSQDQLSELFPDYPEALENTQKLADSVEKYDILFERVQPKYDVKSTPEKTKATLRKKVLDSVKNRYAEMTKELQERIDYELEIINNKGYNDYFLVVEDYVTWARNQGILVGPGRGSGAGSVVAYILGITDLDPFKFGLIFERFLNPERPSPPDFDIDFQDDRRDELFQYMSKKYGQENTSFIGTFGRLKTKAAIRDVARVMGIDLQIADKLSKMVIVKFGRVHTIQKMRDEVEEFDEIIKGSTQLEELAKYVEKLENIARHVSTHACGYLVTPTHITDYVPIQKEVRGDKLITQVEGHNIEYLGLMKFDFLGLSNLTVIQNTLKKIKQTKNIDLDISSISLEDKKTYELFQKGDTTGIFQFESEGMKKYLRDLKPTEFEDLVFLNAAYRPGPMKYIPDYILRKKGEQKIDYIHPTLEPILKTTFGFAIYQEQVINIAVEFANYSLGEADMLRRAMGKKKPDVMAKEKDLFYERALKNKRDKKTAEKIFSYLEPFADYGFNKSHSACYSMIAYQTAYLKTHHPLEFLAGLMETDINSIDKLERDLKEAKNMKITLLPPDINKSNLEFIIEGEKEIRFGMGGIKGVSTKSLENIVKAREKNGEFKNLDDLITKVGTHGLTKKDLENLIKVGALDQFGSRTQLIEIAPVVYAKTQRSEEALKGGQSTLFGSSSQESETPATPLPQLPPETDKEKTGWEKELLGIYLSKHPLEAYSDVILLNKFIDLRQAQKMKSGTKIKTIVLISKVKKIYTKKGSKPMAFLDIEDMEGKGGAVVFPDIFEKTNNFLIENRSVFVQASVNFRNDEFSLIIEDMADASDIDKQDQLSIDISREKDKSRLMEIKKAIIQNPGNIKLTIIYGDLGAKKSIERFVRVSPEFITTVRKYIYNE</sequence>
<dbReference type="CDD" id="cd12113">
    <property type="entry name" value="PHP_PolIIIA_DnaE3"/>
    <property type="match status" value="1"/>
</dbReference>
<dbReference type="Pfam" id="PF07733">
    <property type="entry name" value="DNA_pol3_alpha"/>
    <property type="match status" value="1"/>
</dbReference>
<keyword evidence="5" id="KW-0235">DNA replication</keyword>
<dbReference type="GO" id="GO:0006260">
    <property type="term" value="P:DNA replication"/>
    <property type="evidence" value="ECO:0007669"/>
    <property type="project" value="UniProtKB-KW"/>
</dbReference>
<keyword evidence="6" id="KW-0239">DNA-directed DNA polymerase</keyword>
<feature type="domain" description="PHP" evidence="10">
    <location>
        <begin position="2"/>
        <end position="151"/>
    </location>
</feature>
<evidence type="ECO:0000256" key="6">
    <source>
        <dbReference type="ARBA" id="ARBA00022932"/>
    </source>
</evidence>
<feature type="domain" description="OB" evidence="9">
    <location>
        <begin position="965"/>
        <end position="1028"/>
    </location>
</feature>
<dbReference type="InterPro" id="IPR004013">
    <property type="entry name" value="PHP_dom"/>
</dbReference>
<evidence type="ECO:0000256" key="2">
    <source>
        <dbReference type="ARBA" id="ARBA00012417"/>
    </source>
</evidence>
<feature type="domain" description="DNA polymerase III alpha subunit finger" evidence="13">
    <location>
        <begin position="533"/>
        <end position="695"/>
    </location>
</feature>
<dbReference type="Gene3D" id="3.20.20.140">
    <property type="entry name" value="Metal-dependent hydrolases"/>
    <property type="match status" value="1"/>
</dbReference>
<dbReference type="CDD" id="cd04485">
    <property type="entry name" value="DnaE_OBF"/>
    <property type="match status" value="1"/>
</dbReference>
<dbReference type="Proteomes" id="UP000745577">
    <property type="component" value="Unassembled WGS sequence"/>
</dbReference>
<evidence type="ECO:0000313" key="14">
    <source>
        <dbReference type="EMBL" id="MCA9380560.1"/>
    </source>
</evidence>
<dbReference type="PANTHER" id="PTHR32294">
    <property type="entry name" value="DNA POLYMERASE III SUBUNIT ALPHA"/>
    <property type="match status" value="1"/>
</dbReference>
<evidence type="ECO:0000256" key="3">
    <source>
        <dbReference type="ARBA" id="ARBA00022679"/>
    </source>
</evidence>
<dbReference type="PANTHER" id="PTHR32294:SF0">
    <property type="entry name" value="DNA POLYMERASE III SUBUNIT ALPHA"/>
    <property type="match status" value="1"/>
</dbReference>
<dbReference type="EMBL" id="JAGQLL010000088">
    <property type="protein sequence ID" value="MCA9380560.1"/>
    <property type="molecule type" value="Genomic_DNA"/>
</dbReference>
<dbReference type="InterPro" id="IPR004805">
    <property type="entry name" value="DnaE2/DnaE/PolC"/>
</dbReference>
<feature type="domain" description="Bacterial DNA polymerase III alpha subunit NTPase" evidence="11">
    <location>
        <begin position="271"/>
        <end position="530"/>
    </location>
</feature>
<dbReference type="Pfam" id="PF01336">
    <property type="entry name" value="tRNA_anti-codon"/>
    <property type="match status" value="1"/>
</dbReference>
<dbReference type="InterPro" id="IPR040982">
    <property type="entry name" value="DNA_pol3_finger"/>
</dbReference>
<dbReference type="Gene3D" id="1.10.10.1600">
    <property type="entry name" value="Bacterial DNA polymerase III alpha subunit, thumb domain"/>
    <property type="match status" value="1"/>
</dbReference>
<organism evidence="14 15">
    <name type="scientific">Candidatus Dojkabacteria bacterium</name>
    <dbReference type="NCBI Taxonomy" id="2099670"/>
    <lineage>
        <taxon>Bacteria</taxon>
        <taxon>Candidatus Dojkabacteria</taxon>
    </lineage>
</organism>
<comment type="subcellular location">
    <subcellularLocation>
        <location evidence="1">Cytoplasm</location>
    </subcellularLocation>
</comment>
<evidence type="ECO:0000259" key="12">
    <source>
        <dbReference type="Pfam" id="PF14579"/>
    </source>
</evidence>
<comment type="catalytic activity">
    <reaction evidence="7">
        <text>DNA(n) + a 2'-deoxyribonucleoside 5'-triphosphate = DNA(n+1) + diphosphate</text>
        <dbReference type="Rhea" id="RHEA:22508"/>
        <dbReference type="Rhea" id="RHEA-COMP:17339"/>
        <dbReference type="Rhea" id="RHEA-COMP:17340"/>
        <dbReference type="ChEBI" id="CHEBI:33019"/>
        <dbReference type="ChEBI" id="CHEBI:61560"/>
        <dbReference type="ChEBI" id="CHEBI:173112"/>
        <dbReference type="EC" id="2.7.7.7"/>
    </reaction>
</comment>
<dbReference type="AlphaFoldDB" id="A0A955I7Q8"/>
<proteinExistence type="predicted"/>
<dbReference type="Pfam" id="PF02811">
    <property type="entry name" value="PHP"/>
    <property type="match status" value="1"/>
</dbReference>
<dbReference type="NCBIfam" id="TIGR00594">
    <property type="entry name" value="polc"/>
    <property type="match status" value="1"/>
</dbReference>
<dbReference type="NCBIfam" id="NF004226">
    <property type="entry name" value="PRK05673.1"/>
    <property type="match status" value="1"/>
</dbReference>
<dbReference type="InterPro" id="IPR011708">
    <property type="entry name" value="DNA_pol3_alpha_NTPase_dom"/>
</dbReference>
<dbReference type="InterPro" id="IPR029460">
    <property type="entry name" value="DNAPol_HHH"/>
</dbReference>
<evidence type="ECO:0000256" key="4">
    <source>
        <dbReference type="ARBA" id="ARBA00022695"/>
    </source>
</evidence>
<name>A0A955I7Q8_9BACT</name>
<feature type="compositionally biased region" description="Polar residues" evidence="8">
    <location>
        <begin position="879"/>
        <end position="894"/>
    </location>
</feature>
<feature type="domain" description="DNA polymerase helix-hairpin-helix motif" evidence="12">
    <location>
        <begin position="769"/>
        <end position="857"/>
    </location>
</feature>
<reference evidence="14" key="1">
    <citation type="submission" date="2020-04" db="EMBL/GenBank/DDBJ databases">
        <authorList>
            <person name="Zhang T."/>
        </authorList>
    </citation>
    <scope>NUCLEOTIDE SEQUENCE</scope>
    <source>
        <strain evidence="14">HKST-UBA15</strain>
    </source>
</reference>
<evidence type="ECO:0000259" key="10">
    <source>
        <dbReference type="Pfam" id="PF02811"/>
    </source>
</evidence>
<evidence type="ECO:0000256" key="1">
    <source>
        <dbReference type="ARBA" id="ARBA00004496"/>
    </source>
</evidence>
<gene>
    <name evidence="14" type="primary">dnaE</name>
    <name evidence="14" type="ORF">KC675_05265</name>
</gene>
<dbReference type="InterPro" id="IPR041931">
    <property type="entry name" value="DNA_pol3_alpha_thumb_dom"/>
</dbReference>
<evidence type="ECO:0000256" key="7">
    <source>
        <dbReference type="ARBA" id="ARBA00049244"/>
    </source>
</evidence>
<comment type="caution">
    <text evidence="14">The sequence shown here is derived from an EMBL/GenBank/DDBJ whole genome shotgun (WGS) entry which is preliminary data.</text>
</comment>
<dbReference type="EC" id="2.7.7.7" evidence="2"/>
<dbReference type="Gene3D" id="1.10.150.870">
    <property type="match status" value="1"/>
</dbReference>
<dbReference type="InterPro" id="IPR016195">
    <property type="entry name" value="Pol/histidinol_Pase-like"/>
</dbReference>